<dbReference type="GO" id="GO:0016491">
    <property type="term" value="F:oxidoreductase activity"/>
    <property type="evidence" value="ECO:0007669"/>
    <property type="project" value="UniProtKB-KW"/>
</dbReference>
<reference evidence="5" key="1">
    <citation type="journal article" date="2017" name="Nat. Microbiol.">
        <title>Global analysis of biosynthetic gene clusters reveals vast potential of secondary metabolite production in Penicillium species.</title>
        <authorList>
            <person name="Nielsen J.C."/>
            <person name="Grijseels S."/>
            <person name="Prigent S."/>
            <person name="Ji B."/>
            <person name="Dainat J."/>
            <person name="Nielsen K.F."/>
            <person name="Frisvad J.C."/>
            <person name="Workman M."/>
            <person name="Nielsen J."/>
        </authorList>
    </citation>
    <scope>NUCLEOTIDE SEQUENCE [LARGE SCALE GENOMIC DNA]</scope>
    <source>
        <strain evidence="5">IBT 24891</strain>
    </source>
</reference>
<evidence type="ECO:0000256" key="2">
    <source>
        <dbReference type="ARBA" id="ARBA00022857"/>
    </source>
</evidence>
<proteinExistence type="inferred from homology"/>
<dbReference type="PANTHER" id="PTHR47706">
    <property type="entry name" value="NMRA-LIKE FAMILY PROTEIN"/>
    <property type="match status" value="1"/>
</dbReference>
<keyword evidence="5" id="KW-1185">Reference proteome</keyword>
<evidence type="ECO:0000313" key="4">
    <source>
        <dbReference type="EMBL" id="OQE24596.1"/>
    </source>
</evidence>
<comment type="similarity">
    <text evidence="1">Belongs to the NmrA-type oxidoreductase family. Isoflavone reductase subfamily.</text>
</comment>
<evidence type="ECO:0000256" key="1">
    <source>
        <dbReference type="ARBA" id="ARBA00005725"/>
    </source>
</evidence>
<organism evidence="4 5">
    <name type="scientific">Penicillium steckii</name>
    <dbReference type="NCBI Taxonomy" id="303698"/>
    <lineage>
        <taxon>Eukaryota</taxon>
        <taxon>Fungi</taxon>
        <taxon>Dikarya</taxon>
        <taxon>Ascomycota</taxon>
        <taxon>Pezizomycotina</taxon>
        <taxon>Eurotiomycetes</taxon>
        <taxon>Eurotiomycetidae</taxon>
        <taxon>Eurotiales</taxon>
        <taxon>Aspergillaceae</taxon>
        <taxon>Penicillium</taxon>
    </lineage>
</organism>
<accession>A0A1V6TEK6</accession>
<keyword evidence="3" id="KW-0560">Oxidoreductase</keyword>
<gene>
    <name evidence="4" type="ORF">PENSTE_c007G06609</name>
</gene>
<dbReference type="Gene3D" id="3.40.50.720">
    <property type="entry name" value="NAD(P)-binding Rossmann-like Domain"/>
    <property type="match status" value="2"/>
</dbReference>
<dbReference type="OrthoDB" id="419598at2759"/>
<sequence length="280" mass="31090">MRIAVAGSGAMARYISDEFPKYVHEVVILTRSWKEVFANRAHIKQVVTNYSVASLTAAIGNCEVLISVILSYSADFIDVHRNLIQACLASPQCKRFIPSEYGGITRTELQWTLVSVGWLADYVVPSKNRYLVGIGESYPVNLADKHVIIPGTGQDPVDLTAARDLATALALLVKATTWEPYTYISGVKTCWNELAELVQQHYPDTNIKHLGLGQILHTIQKSEDEDEILAAQYQMFAPLRAGSLDPVKVEEHRRKYFPGVNFRSPKELIVAAKCDGSVIV</sequence>
<keyword evidence="2" id="KW-0521">NADP</keyword>
<protein>
    <submittedName>
        <fullName evidence="4">Uncharacterized protein</fullName>
    </submittedName>
</protein>
<name>A0A1V6TEK6_9EURO</name>
<dbReference type="Proteomes" id="UP000191285">
    <property type="component" value="Unassembled WGS sequence"/>
</dbReference>
<comment type="caution">
    <text evidence="4">The sequence shown here is derived from an EMBL/GenBank/DDBJ whole genome shotgun (WGS) entry which is preliminary data.</text>
</comment>
<dbReference type="Gene3D" id="3.90.25.10">
    <property type="entry name" value="UDP-galactose 4-epimerase, domain 1"/>
    <property type="match status" value="1"/>
</dbReference>
<evidence type="ECO:0000313" key="5">
    <source>
        <dbReference type="Proteomes" id="UP000191285"/>
    </source>
</evidence>
<dbReference type="PANTHER" id="PTHR47706:SF4">
    <property type="entry name" value="NMRA-LIKE DOMAIN-CONTAINING PROTEIN"/>
    <property type="match status" value="1"/>
</dbReference>
<dbReference type="EMBL" id="MLKD01000007">
    <property type="protein sequence ID" value="OQE24596.1"/>
    <property type="molecule type" value="Genomic_DNA"/>
</dbReference>
<dbReference type="InterPro" id="IPR051609">
    <property type="entry name" value="NmrA/Isoflavone_reductase-like"/>
</dbReference>
<dbReference type="SUPFAM" id="SSF51735">
    <property type="entry name" value="NAD(P)-binding Rossmann-fold domains"/>
    <property type="match status" value="1"/>
</dbReference>
<dbReference type="AlphaFoldDB" id="A0A1V6TEK6"/>
<evidence type="ECO:0000256" key="3">
    <source>
        <dbReference type="ARBA" id="ARBA00023002"/>
    </source>
</evidence>
<dbReference type="InterPro" id="IPR036291">
    <property type="entry name" value="NAD(P)-bd_dom_sf"/>
</dbReference>